<feature type="compositionally biased region" description="Low complexity" evidence="1">
    <location>
        <begin position="111"/>
        <end position="123"/>
    </location>
</feature>
<gene>
    <name evidence="2" type="ORF">AVDCRST_MAG89-3338</name>
</gene>
<name>A0A6J4MD67_9BACT</name>
<feature type="non-terminal residue" evidence="2">
    <location>
        <position position="1"/>
    </location>
</feature>
<feature type="compositionally biased region" description="Basic residues" evidence="1">
    <location>
        <begin position="68"/>
        <end position="103"/>
    </location>
</feature>
<evidence type="ECO:0000313" key="2">
    <source>
        <dbReference type="EMBL" id="CAA9354605.1"/>
    </source>
</evidence>
<sequence length="152" mass="17820">GAIRTGLRNAGPLRQRLPRLRAGLPPQRLSARRSAAARALWARRVRRQWRQLGDVQRPRRRLRRYLHRPLPGQRRRRALPRAVRLRRAGAARRRRGRRHGVRPLRRDGRQRVPPRLQQPPQRRSGARCPLARTAWTAAGERDEPRPGLRPPL</sequence>
<protein>
    <submittedName>
        <fullName evidence="2">Uncharacterized protein</fullName>
    </submittedName>
</protein>
<organism evidence="2">
    <name type="scientific">uncultured Gemmatimonadota bacterium</name>
    <dbReference type="NCBI Taxonomy" id="203437"/>
    <lineage>
        <taxon>Bacteria</taxon>
        <taxon>Pseudomonadati</taxon>
        <taxon>Gemmatimonadota</taxon>
        <taxon>environmental samples</taxon>
    </lineage>
</organism>
<accession>A0A6J4MD67</accession>
<proteinExistence type="predicted"/>
<dbReference type="AlphaFoldDB" id="A0A6J4MD67"/>
<reference evidence="2" key="1">
    <citation type="submission" date="2020-02" db="EMBL/GenBank/DDBJ databases">
        <authorList>
            <person name="Meier V. D."/>
        </authorList>
    </citation>
    <scope>NUCLEOTIDE SEQUENCE</scope>
    <source>
        <strain evidence="2">AVDCRST_MAG89</strain>
    </source>
</reference>
<feature type="non-terminal residue" evidence="2">
    <location>
        <position position="152"/>
    </location>
</feature>
<feature type="region of interest" description="Disordered" evidence="1">
    <location>
        <begin position="68"/>
        <end position="152"/>
    </location>
</feature>
<evidence type="ECO:0000256" key="1">
    <source>
        <dbReference type="SAM" id="MobiDB-lite"/>
    </source>
</evidence>
<dbReference type="EMBL" id="CADCTV010000698">
    <property type="protein sequence ID" value="CAA9354605.1"/>
    <property type="molecule type" value="Genomic_DNA"/>
</dbReference>